<evidence type="ECO:0008006" key="4">
    <source>
        <dbReference type="Google" id="ProtNLM"/>
    </source>
</evidence>
<protein>
    <recommendedName>
        <fullName evidence="4">PepSY-associated TM helix</fullName>
    </recommendedName>
</protein>
<dbReference type="InterPro" id="IPR032307">
    <property type="entry name" value="PepSY_TM-like_2"/>
</dbReference>
<dbReference type="PANTHER" id="PTHR40115">
    <property type="entry name" value="INNER MEMBRANE PROTEIN WITH PEPSY TM HELIX"/>
    <property type="match status" value="1"/>
</dbReference>
<dbReference type="Proteomes" id="UP000315750">
    <property type="component" value="Chromosome"/>
</dbReference>
<evidence type="ECO:0000313" key="3">
    <source>
        <dbReference type="Proteomes" id="UP000315750"/>
    </source>
</evidence>
<dbReference type="KEGG" id="amuc:Pan181_00970"/>
<accession>A0A518AGU5</accession>
<dbReference type="EMBL" id="CP036278">
    <property type="protein sequence ID" value="QDU53919.1"/>
    <property type="molecule type" value="Genomic_DNA"/>
</dbReference>
<organism evidence="2 3">
    <name type="scientific">Aeoliella mucimassa</name>
    <dbReference type="NCBI Taxonomy" id="2527972"/>
    <lineage>
        <taxon>Bacteria</taxon>
        <taxon>Pseudomonadati</taxon>
        <taxon>Planctomycetota</taxon>
        <taxon>Planctomycetia</taxon>
        <taxon>Pirellulales</taxon>
        <taxon>Lacipirellulaceae</taxon>
        <taxon>Aeoliella</taxon>
    </lineage>
</organism>
<feature type="transmembrane region" description="Helical" evidence="1">
    <location>
        <begin position="16"/>
        <end position="34"/>
    </location>
</feature>
<dbReference type="RefSeq" id="WP_145244961.1">
    <property type="nucleotide sequence ID" value="NZ_CP036278.1"/>
</dbReference>
<keyword evidence="1" id="KW-0812">Transmembrane</keyword>
<feature type="transmembrane region" description="Helical" evidence="1">
    <location>
        <begin position="133"/>
        <end position="156"/>
    </location>
</feature>
<dbReference type="OrthoDB" id="9787788at2"/>
<gene>
    <name evidence="2" type="ORF">Pan181_00970</name>
</gene>
<evidence type="ECO:0000313" key="2">
    <source>
        <dbReference type="EMBL" id="QDU53919.1"/>
    </source>
</evidence>
<dbReference type="AlphaFoldDB" id="A0A518AGU5"/>
<reference evidence="2 3" key="1">
    <citation type="submission" date="2019-02" db="EMBL/GenBank/DDBJ databases">
        <title>Deep-cultivation of Planctomycetes and their phenomic and genomic characterization uncovers novel biology.</title>
        <authorList>
            <person name="Wiegand S."/>
            <person name="Jogler M."/>
            <person name="Boedeker C."/>
            <person name="Pinto D."/>
            <person name="Vollmers J."/>
            <person name="Rivas-Marin E."/>
            <person name="Kohn T."/>
            <person name="Peeters S.H."/>
            <person name="Heuer A."/>
            <person name="Rast P."/>
            <person name="Oberbeckmann S."/>
            <person name="Bunk B."/>
            <person name="Jeske O."/>
            <person name="Meyerdierks A."/>
            <person name="Storesund J.E."/>
            <person name="Kallscheuer N."/>
            <person name="Luecker S."/>
            <person name="Lage O.M."/>
            <person name="Pohl T."/>
            <person name="Merkel B.J."/>
            <person name="Hornburger P."/>
            <person name="Mueller R.-W."/>
            <person name="Bruemmer F."/>
            <person name="Labrenz M."/>
            <person name="Spormann A.M."/>
            <person name="Op den Camp H."/>
            <person name="Overmann J."/>
            <person name="Amann R."/>
            <person name="Jetten M.S.M."/>
            <person name="Mascher T."/>
            <person name="Medema M.H."/>
            <person name="Devos D.P."/>
            <person name="Kaster A.-K."/>
            <person name="Ovreas L."/>
            <person name="Rohde M."/>
            <person name="Galperin M.Y."/>
            <person name="Jogler C."/>
        </authorList>
    </citation>
    <scope>NUCLEOTIDE SEQUENCE [LARGE SCALE GENOMIC DNA]</scope>
    <source>
        <strain evidence="2 3">Pan181</strain>
    </source>
</reference>
<dbReference type="PANTHER" id="PTHR40115:SF1">
    <property type="entry name" value="INNER MEMBRANE PROTEIN WITH PEPSY TM HELIX"/>
    <property type="match status" value="1"/>
</dbReference>
<keyword evidence="1" id="KW-1133">Transmembrane helix</keyword>
<proteinExistence type="predicted"/>
<keyword evidence="1" id="KW-0472">Membrane</keyword>
<dbReference type="Pfam" id="PF16357">
    <property type="entry name" value="PepSY_TM_like_2"/>
    <property type="match status" value="1"/>
</dbReference>
<evidence type="ECO:0000256" key="1">
    <source>
        <dbReference type="SAM" id="Phobius"/>
    </source>
</evidence>
<name>A0A518AGU5_9BACT</name>
<feature type="transmembrane region" description="Helical" evidence="1">
    <location>
        <begin position="168"/>
        <end position="183"/>
    </location>
</feature>
<sequence>MKVKWRAWALFLHRDLGYFFTGVVVLYAVSGLAMNHAGDWNPNFVVASRDLTLELPNEATQVTTQQVRRCLAEVGEEGNYRSHDFISSQRMKIYLTNGDMVVNLANGSTHHETIGRRPVLYYLNRLHLNPAKWWKVFSDVFAICLVLIAVTGMIVVRGRNGLAGRGKWLVAAGLIVPLLAMFLV</sequence>
<keyword evidence="3" id="KW-1185">Reference proteome</keyword>